<dbReference type="STRING" id="231916.A0A409WE15"/>
<comment type="similarity">
    <text evidence="13">Belongs to the polysaccharide monooxygenase AA9 family.</text>
</comment>
<reference evidence="18 19" key="1">
    <citation type="journal article" date="2018" name="Evol. Lett.">
        <title>Horizontal gene cluster transfer increased hallucinogenic mushroom diversity.</title>
        <authorList>
            <person name="Reynolds H.T."/>
            <person name="Vijayakumar V."/>
            <person name="Gluck-Thaler E."/>
            <person name="Korotkin H.B."/>
            <person name="Matheny P.B."/>
            <person name="Slot J.C."/>
        </authorList>
    </citation>
    <scope>NUCLEOTIDE SEQUENCE [LARGE SCALE GENOMIC DNA]</scope>
    <source>
        <strain evidence="18 19">SRW20</strain>
    </source>
</reference>
<dbReference type="EMBL" id="NHYE01005122">
    <property type="protein sequence ID" value="PPQ76772.1"/>
    <property type="molecule type" value="Genomic_DNA"/>
</dbReference>
<evidence type="ECO:0000256" key="1">
    <source>
        <dbReference type="ARBA" id="ARBA00001973"/>
    </source>
</evidence>
<feature type="signal peptide" evidence="16">
    <location>
        <begin position="1"/>
        <end position="18"/>
    </location>
</feature>
<evidence type="ECO:0000256" key="15">
    <source>
        <dbReference type="ARBA" id="ARBA00047174"/>
    </source>
</evidence>
<evidence type="ECO:0000256" key="2">
    <source>
        <dbReference type="ARBA" id="ARBA00004613"/>
    </source>
</evidence>
<keyword evidence="7" id="KW-0560">Oxidoreductase</keyword>
<dbReference type="GO" id="GO:0004497">
    <property type="term" value="F:monooxygenase activity"/>
    <property type="evidence" value="ECO:0007669"/>
    <property type="project" value="UniProtKB-KW"/>
</dbReference>
<sequence>MIYAYAALLIGFACQVVGHYTFPNLLINGSPSSNWQYTRETDNYSDLGPLEDVTSPEMTCYNTGVKSSPGVATVAAGSKIGFQAYGNPSSLYHPGVVNVYMAKAPSDVTTFTGSGNVWFKVYEITAVTNGGQSITWPAQNLPSVSFTIPKQLPSGQYLVRMEAIALHSASYYGGAQFYIACAQINVTGGGSGTPGPLVAIPGVYTGNEPGILIDIYYPIPANYTQPGPPVWPAS</sequence>
<evidence type="ECO:0000256" key="13">
    <source>
        <dbReference type="ARBA" id="ARBA00044502"/>
    </source>
</evidence>
<evidence type="ECO:0000256" key="9">
    <source>
        <dbReference type="ARBA" id="ARBA00023033"/>
    </source>
</evidence>
<proteinExistence type="inferred from homology"/>
<keyword evidence="6" id="KW-0136">Cellulose degradation</keyword>
<evidence type="ECO:0000256" key="10">
    <source>
        <dbReference type="ARBA" id="ARBA00023157"/>
    </source>
</evidence>
<dbReference type="AlphaFoldDB" id="A0A409WE15"/>
<evidence type="ECO:0000313" key="19">
    <source>
        <dbReference type="Proteomes" id="UP000284706"/>
    </source>
</evidence>
<feature type="domain" description="Auxiliary Activity family 9 catalytic" evidence="17">
    <location>
        <begin position="19"/>
        <end position="219"/>
    </location>
</feature>
<protein>
    <recommendedName>
        <fullName evidence="15">lytic cellulose monooxygenase (C4-dehydrogenating)</fullName>
        <ecNumber evidence="15">1.14.99.56</ecNumber>
    </recommendedName>
</protein>
<comment type="caution">
    <text evidence="18">The sequence shown here is derived from an EMBL/GenBank/DDBJ whole genome shotgun (WGS) entry which is preliminary data.</text>
</comment>
<keyword evidence="4" id="KW-0479">Metal-binding</keyword>
<keyword evidence="9" id="KW-0503">Monooxygenase</keyword>
<dbReference type="EC" id="1.14.99.56" evidence="15"/>
<keyword evidence="12" id="KW-0624">Polysaccharide degradation</keyword>
<dbReference type="Gene3D" id="2.70.50.70">
    <property type="match status" value="1"/>
</dbReference>
<dbReference type="InParanoid" id="A0A409WE15"/>
<evidence type="ECO:0000256" key="11">
    <source>
        <dbReference type="ARBA" id="ARBA00023277"/>
    </source>
</evidence>
<evidence type="ECO:0000256" key="4">
    <source>
        <dbReference type="ARBA" id="ARBA00022723"/>
    </source>
</evidence>
<dbReference type="InterPro" id="IPR049892">
    <property type="entry name" value="AA9"/>
</dbReference>
<keyword evidence="19" id="KW-1185">Reference proteome</keyword>
<dbReference type="GO" id="GO:0046872">
    <property type="term" value="F:metal ion binding"/>
    <property type="evidence" value="ECO:0007669"/>
    <property type="project" value="UniProtKB-KW"/>
</dbReference>
<dbReference type="GO" id="GO:0005576">
    <property type="term" value="C:extracellular region"/>
    <property type="evidence" value="ECO:0007669"/>
    <property type="project" value="UniProtKB-SubCell"/>
</dbReference>
<accession>A0A409WE15</accession>
<evidence type="ECO:0000256" key="16">
    <source>
        <dbReference type="SAM" id="SignalP"/>
    </source>
</evidence>
<dbReference type="GO" id="GO:0030245">
    <property type="term" value="P:cellulose catabolic process"/>
    <property type="evidence" value="ECO:0007669"/>
    <property type="project" value="UniProtKB-KW"/>
</dbReference>
<name>A0A409WE15_9AGAR</name>
<keyword evidence="3" id="KW-0964">Secreted</keyword>
<keyword evidence="5 16" id="KW-0732">Signal</keyword>
<dbReference type="PANTHER" id="PTHR33353">
    <property type="entry name" value="PUTATIVE (AFU_ORTHOLOGUE AFUA_1G12560)-RELATED"/>
    <property type="match status" value="1"/>
</dbReference>
<keyword evidence="11" id="KW-0119">Carbohydrate metabolism</keyword>
<dbReference type="InterPro" id="IPR005103">
    <property type="entry name" value="AA9_LPMO"/>
</dbReference>
<dbReference type="Pfam" id="PF03443">
    <property type="entry name" value="AA9"/>
    <property type="match status" value="1"/>
</dbReference>
<keyword evidence="10" id="KW-1015">Disulfide bond</keyword>
<keyword evidence="8" id="KW-0186">Copper</keyword>
<evidence type="ECO:0000256" key="8">
    <source>
        <dbReference type="ARBA" id="ARBA00023008"/>
    </source>
</evidence>
<evidence type="ECO:0000256" key="5">
    <source>
        <dbReference type="ARBA" id="ARBA00022729"/>
    </source>
</evidence>
<dbReference type="OrthoDB" id="3496539at2759"/>
<dbReference type="Proteomes" id="UP000284706">
    <property type="component" value="Unassembled WGS sequence"/>
</dbReference>
<evidence type="ECO:0000256" key="14">
    <source>
        <dbReference type="ARBA" id="ARBA00045077"/>
    </source>
</evidence>
<evidence type="ECO:0000256" key="3">
    <source>
        <dbReference type="ARBA" id="ARBA00022525"/>
    </source>
</evidence>
<comment type="catalytic activity">
    <reaction evidence="14">
        <text>[(1-&gt;4)-beta-D-glucosyl]n+m + reduced acceptor + O2 = 4-dehydro-beta-D-glucosyl-[(1-&gt;4)-beta-D-glucosyl]n-1 + [(1-&gt;4)-beta-D-glucosyl]m + acceptor + H2O.</text>
        <dbReference type="EC" id="1.14.99.56"/>
    </reaction>
</comment>
<dbReference type="CDD" id="cd21175">
    <property type="entry name" value="LPMO_AA9"/>
    <property type="match status" value="1"/>
</dbReference>
<evidence type="ECO:0000259" key="17">
    <source>
        <dbReference type="Pfam" id="PF03443"/>
    </source>
</evidence>
<feature type="chain" id="PRO_5019118878" description="lytic cellulose monooxygenase (C4-dehydrogenating)" evidence="16">
    <location>
        <begin position="19"/>
        <end position="234"/>
    </location>
</feature>
<evidence type="ECO:0000256" key="12">
    <source>
        <dbReference type="ARBA" id="ARBA00023326"/>
    </source>
</evidence>
<evidence type="ECO:0000256" key="7">
    <source>
        <dbReference type="ARBA" id="ARBA00023002"/>
    </source>
</evidence>
<evidence type="ECO:0000256" key="6">
    <source>
        <dbReference type="ARBA" id="ARBA00023001"/>
    </source>
</evidence>
<comment type="cofactor">
    <cofactor evidence="1">
        <name>Cu(2+)</name>
        <dbReference type="ChEBI" id="CHEBI:29036"/>
    </cofactor>
</comment>
<evidence type="ECO:0000313" key="18">
    <source>
        <dbReference type="EMBL" id="PPQ76772.1"/>
    </source>
</evidence>
<dbReference type="PANTHER" id="PTHR33353:SF10">
    <property type="entry name" value="ENDO-BETA-1,4-GLUCANASE D"/>
    <property type="match status" value="1"/>
</dbReference>
<gene>
    <name evidence="18" type="ORF">CVT26_001945</name>
</gene>
<organism evidence="18 19">
    <name type="scientific">Gymnopilus dilepis</name>
    <dbReference type="NCBI Taxonomy" id="231916"/>
    <lineage>
        <taxon>Eukaryota</taxon>
        <taxon>Fungi</taxon>
        <taxon>Dikarya</taxon>
        <taxon>Basidiomycota</taxon>
        <taxon>Agaricomycotina</taxon>
        <taxon>Agaricomycetes</taxon>
        <taxon>Agaricomycetidae</taxon>
        <taxon>Agaricales</taxon>
        <taxon>Agaricineae</taxon>
        <taxon>Hymenogastraceae</taxon>
        <taxon>Gymnopilus</taxon>
    </lineage>
</organism>
<comment type="subcellular location">
    <subcellularLocation>
        <location evidence="2">Secreted</location>
    </subcellularLocation>
</comment>